<dbReference type="InParanoid" id="A0A251V4E3"/>
<evidence type="ECO:0000256" key="6">
    <source>
        <dbReference type="ARBA" id="ARBA00022989"/>
    </source>
</evidence>
<dbReference type="GO" id="GO:0006950">
    <property type="term" value="P:response to stress"/>
    <property type="evidence" value="ECO:0007669"/>
    <property type="project" value="UniProtKB-ARBA"/>
</dbReference>
<dbReference type="OMA" id="NGMCPPH"/>
<keyword evidence="4 15" id="KW-0812">Transmembrane</keyword>
<comment type="subunit">
    <text evidence="13">Interacts with BZIP28.</text>
</comment>
<feature type="region of interest" description="Disordered" evidence="14">
    <location>
        <begin position="522"/>
        <end position="559"/>
    </location>
</feature>
<feature type="region of interest" description="Disordered" evidence="14">
    <location>
        <begin position="235"/>
        <end position="271"/>
    </location>
</feature>
<dbReference type="CDD" id="cd14704">
    <property type="entry name" value="bZIP_HY5-like"/>
    <property type="match status" value="1"/>
</dbReference>
<feature type="domain" description="BZIP" evidence="16">
    <location>
        <begin position="256"/>
        <end position="319"/>
    </location>
</feature>
<dbReference type="SMART" id="SM00338">
    <property type="entry name" value="BRLZ"/>
    <property type="match status" value="1"/>
</dbReference>
<dbReference type="GO" id="GO:0005789">
    <property type="term" value="C:endoplasmic reticulum membrane"/>
    <property type="evidence" value="ECO:0000318"/>
    <property type="project" value="GO_Central"/>
</dbReference>
<dbReference type="GO" id="GO:0003677">
    <property type="term" value="F:DNA binding"/>
    <property type="evidence" value="ECO:0007669"/>
    <property type="project" value="UniProtKB-KW"/>
</dbReference>
<evidence type="ECO:0000256" key="14">
    <source>
        <dbReference type="SAM" id="MobiDB-lite"/>
    </source>
</evidence>
<comment type="similarity">
    <text evidence="3">Belongs to the bZIP family.</text>
</comment>
<dbReference type="PANTHER" id="PTHR47416">
    <property type="entry name" value="BASIC-LEUCINE ZIPPER TRANSCRIPTION FACTOR F-RELATED"/>
    <property type="match status" value="1"/>
</dbReference>
<name>A0A251V4E3_HELAN</name>
<protein>
    <submittedName>
        <fullName evidence="18">Putative basic-leucine zipper domain-containing protein</fullName>
    </submittedName>
    <submittedName>
        <fullName evidence="17">Transcription factor bZIP family</fullName>
    </submittedName>
</protein>
<keyword evidence="9 15" id="KW-0472">Membrane</keyword>
<evidence type="ECO:0000256" key="12">
    <source>
        <dbReference type="ARBA" id="ARBA00023242"/>
    </source>
</evidence>
<dbReference type="Gene3D" id="1.20.5.170">
    <property type="match status" value="1"/>
</dbReference>
<sequence>MADAAALEDPLSSLPIPPLSPFIFSDDLTFPEDILSFDLDDLGITFDDQHQHHPSDAEQLFNSTVNQSNPFDLSSSDPHFFDFVPDHETVAANSGNMLGNHESDVVKSGNLLGNQGFDVADSGNLSGNQGYDAAKSGNSSGSQEFDVAESGFVEEIMNPVRISENSPSEMRNEDPVSSQGSGTCGFAESEAAVICTSSDSGNSVVNNVKREARSNFILKRKNESLDVSSECRTVKQQRSNEGSTTTENLNEVNEEDDKKKARLIRNRESAQLSRQRKKQYVEELEDKVRAMHATIQDLNARISYIAAENATLKQQMVTSGGGVCSHPVMYPPHPAMAPMGYPWMPYPPYPVKSHGSEVPLLPIPRLKTQQPASSRKTKTDVKKTEGTSKTKTKTKKVASISFLGLLLFIVLFGGLVPIMNVKFGGVKVNDGGYLVKPLNDYKSYNQHHGRVLTGDEHVNGTNHNASEPLVASLYVPRNDKLVKIDGNLIISSVLASEKAMASREEQETTLDLVPAIPIPTVKRNDGRQPYTYRTASDHQRALPSNEENLQPKHADGKPQQWFREGLSGLMLSSGMCTEVFQFDASVAGASGAIVPATSLVNITATPNRHNTTSITTVKNRRILHGLPIPLSDSTTNITKEQVAGHDSKHEDHLKNKSVSSMVVSVLVDPREAGDGSDLDGMMGGGGGGKGTSFSRIFVVVLLDSVKYVTYSCMLPLKGASHLVAA</sequence>
<dbReference type="FunFam" id="1.20.5.170:FF:000085">
    <property type="entry name" value="bZIP transcription factor 49"/>
    <property type="match status" value="1"/>
</dbReference>
<dbReference type="SUPFAM" id="SSF57959">
    <property type="entry name" value="Leucine zipper domain"/>
    <property type="match status" value="1"/>
</dbReference>
<evidence type="ECO:0000256" key="11">
    <source>
        <dbReference type="ARBA" id="ARBA00023180"/>
    </source>
</evidence>
<evidence type="ECO:0000256" key="1">
    <source>
        <dbReference type="ARBA" id="ARBA00004123"/>
    </source>
</evidence>
<evidence type="ECO:0000313" key="19">
    <source>
        <dbReference type="Proteomes" id="UP000215914"/>
    </source>
</evidence>
<evidence type="ECO:0000256" key="10">
    <source>
        <dbReference type="ARBA" id="ARBA00023163"/>
    </source>
</evidence>
<feature type="compositionally biased region" description="Basic and acidic residues" evidence="14">
    <location>
        <begin position="377"/>
        <end position="388"/>
    </location>
</feature>
<reference evidence="18" key="2">
    <citation type="submission" date="2017-02" db="EMBL/GenBank/DDBJ databases">
        <title>Sunflower complete genome.</title>
        <authorList>
            <person name="Langlade N."/>
            <person name="Munos S."/>
        </authorList>
    </citation>
    <scope>NUCLEOTIDE SEQUENCE [LARGE SCALE GENOMIC DNA]</scope>
    <source>
        <tissue evidence="18">Leaves</tissue>
    </source>
</reference>
<evidence type="ECO:0000256" key="4">
    <source>
        <dbReference type="ARBA" id="ARBA00022692"/>
    </source>
</evidence>
<feature type="transmembrane region" description="Helical" evidence="15">
    <location>
        <begin position="397"/>
        <end position="419"/>
    </location>
</feature>
<dbReference type="PROSITE" id="PS50217">
    <property type="entry name" value="BZIP"/>
    <property type="match status" value="1"/>
</dbReference>
<dbReference type="AlphaFoldDB" id="A0A251V4E3"/>
<evidence type="ECO:0000256" key="13">
    <source>
        <dbReference type="ARBA" id="ARBA00065888"/>
    </source>
</evidence>
<evidence type="ECO:0000256" key="9">
    <source>
        <dbReference type="ARBA" id="ARBA00023136"/>
    </source>
</evidence>
<dbReference type="EMBL" id="CM007892">
    <property type="protein sequence ID" value="OTG30169.1"/>
    <property type="molecule type" value="Genomic_DNA"/>
</dbReference>
<evidence type="ECO:0000256" key="5">
    <source>
        <dbReference type="ARBA" id="ARBA00022824"/>
    </source>
</evidence>
<evidence type="ECO:0000313" key="18">
    <source>
        <dbReference type="EMBL" id="OTG30169.1"/>
    </source>
</evidence>
<comment type="subcellular location">
    <subcellularLocation>
        <location evidence="2">Endoplasmic reticulum membrane</location>
        <topology evidence="2">Single-pass membrane protein</topology>
    </subcellularLocation>
    <subcellularLocation>
        <location evidence="1">Nucleus</location>
    </subcellularLocation>
</comment>
<evidence type="ECO:0000256" key="3">
    <source>
        <dbReference type="ARBA" id="ARBA00007163"/>
    </source>
</evidence>
<keyword evidence="11" id="KW-0325">Glycoprotein</keyword>
<keyword evidence="7" id="KW-0805">Transcription regulation</keyword>
<dbReference type="EMBL" id="MNCJ02000316">
    <property type="protein sequence ID" value="KAF5821214.1"/>
    <property type="molecule type" value="Genomic_DNA"/>
</dbReference>
<dbReference type="Proteomes" id="UP000215914">
    <property type="component" value="Chromosome 3"/>
</dbReference>
<dbReference type="PANTHER" id="PTHR47416:SF3">
    <property type="entry name" value="BZIP TRANSCRIPTION FACTOR 17-RELATED"/>
    <property type="match status" value="1"/>
</dbReference>
<keyword evidence="6 15" id="KW-1133">Transmembrane helix</keyword>
<keyword evidence="19" id="KW-1185">Reference proteome</keyword>
<accession>A0A251V4E3</accession>
<keyword evidence="5" id="KW-0256">Endoplasmic reticulum</keyword>
<dbReference type="STRING" id="4232.A0A251V4E3"/>
<reference evidence="17 19" key="1">
    <citation type="journal article" date="2017" name="Nature">
        <title>The sunflower genome provides insights into oil metabolism, flowering and Asterid evolution.</title>
        <authorList>
            <person name="Badouin H."/>
            <person name="Gouzy J."/>
            <person name="Grassa C.J."/>
            <person name="Murat F."/>
            <person name="Staton S.E."/>
            <person name="Cottret L."/>
            <person name="Lelandais-Briere C."/>
            <person name="Owens G.L."/>
            <person name="Carrere S."/>
            <person name="Mayjonade B."/>
            <person name="Legrand L."/>
            <person name="Gill N."/>
            <person name="Kane N.C."/>
            <person name="Bowers J.E."/>
            <person name="Hubner S."/>
            <person name="Bellec A."/>
            <person name="Berard A."/>
            <person name="Berges H."/>
            <person name="Blanchet N."/>
            <person name="Boniface M.C."/>
            <person name="Brunel D."/>
            <person name="Catrice O."/>
            <person name="Chaidir N."/>
            <person name="Claudel C."/>
            <person name="Donnadieu C."/>
            <person name="Faraut T."/>
            <person name="Fievet G."/>
            <person name="Helmstetter N."/>
            <person name="King M."/>
            <person name="Knapp S.J."/>
            <person name="Lai Z."/>
            <person name="Le Paslier M.C."/>
            <person name="Lippi Y."/>
            <person name="Lorenzon L."/>
            <person name="Mandel J.R."/>
            <person name="Marage G."/>
            <person name="Marchand G."/>
            <person name="Marquand E."/>
            <person name="Bret-Mestries E."/>
            <person name="Morien E."/>
            <person name="Nambeesan S."/>
            <person name="Nguyen T."/>
            <person name="Pegot-Espagnet P."/>
            <person name="Pouilly N."/>
            <person name="Raftis F."/>
            <person name="Sallet E."/>
            <person name="Schiex T."/>
            <person name="Thomas J."/>
            <person name="Vandecasteele C."/>
            <person name="Vares D."/>
            <person name="Vear F."/>
            <person name="Vautrin S."/>
            <person name="Crespi M."/>
            <person name="Mangin B."/>
            <person name="Burke J.M."/>
            <person name="Salse J."/>
            <person name="Munos S."/>
            <person name="Vincourt P."/>
            <person name="Rieseberg L.H."/>
            <person name="Langlade N.B."/>
        </authorList>
    </citation>
    <scope>NUCLEOTIDE SEQUENCE [LARGE SCALE GENOMIC DNA]</scope>
    <source>
        <strain evidence="19">cv. SF193</strain>
        <tissue evidence="17">Leaves</tissue>
    </source>
</reference>
<evidence type="ECO:0000256" key="2">
    <source>
        <dbReference type="ARBA" id="ARBA00004389"/>
    </source>
</evidence>
<keyword evidence="12" id="KW-0539">Nucleus</keyword>
<proteinExistence type="inferred from homology"/>
<evidence type="ECO:0000259" key="16">
    <source>
        <dbReference type="PROSITE" id="PS50217"/>
    </source>
</evidence>
<evidence type="ECO:0000256" key="7">
    <source>
        <dbReference type="ARBA" id="ARBA00023015"/>
    </source>
</evidence>
<dbReference type="InterPro" id="IPR004827">
    <property type="entry name" value="bZIP"/>
</dbReference>
<dbReference type="GO" id="GO:0003700">
    <property type="term" value="F:DNA-binding transcription factor activity"/>
    <property type="evidence" value="ECO:0007669"/>
    <property type="project" value="InterPro"/>
</dbReference>
<dbReference type="Gramene" id="mRNA:HanXRQr2_Chr01g0011211">
    <property type="protein sequence ID" value="mRNA:HanXRQr2_Chr01g0011211"/>
    <property type="gene ID" value="HanXRQr2_Chr01g0011211"/>
</dbReference>
<dbReference type="FunCoup" id="A0A251V4E3">
    <property type="interactions" value="3195"/>
</dbReference>
<evidence type="ECO:0000256" key="8">
    <source>
        <dbReference type="ARBA" id="ARBA00023125"/>
    </source>
</evidence>
<dbReference type="GO" id="GO:0005634">
    <property type="term" value="C:nucleus"/>
    <property type="evidence" value="ECO:0000318"/>
    <property type="project" value="GO_Central"/>
</dbReference>
<dbReference type="Pfam" id="PF00170">
    <property type="entry name" value="bZIP_1"/>
    <property type="match status" value="1"/>
</dbReference>
<dbReference type="InterPro" id="IPR046347">
    <property type="entry name" value="bZIP_sf"/>
</dbReference>
<keyword evidence="10" id="KW-0804">Transcription</keyword>
<reference evidence="17" key="3">
    <citation type="submission" date="2020-06" db="EMBL/GenBank/DDBJ databases">
        <title>Helianthus annuus Genome sequencing and assembly Release 2.</title>
        <authorList>
            <person name="Gouzy J."/>
            <person name="Langlade N."/>
            <person name="Munos S."/>
        </authorList>
    </citation>
    <scope>NUCLEOTIDE SEQUENCE</scope>
    <source>
        <tissue evidence="17">Leaves</tissue>
    </source>
</reference>
<evidence type="ECO:0000256" key="15">
    <source>
        <dbReference type="SAM" id="Phobius"/>
    </source>
</evidence>
<organism evidence="18 19">
    <name type="scientific">Helianthus annuus</name>
    <name type="common">Common sunflower</name>
    <dbReference type="NCBI Taxonomy" id="4232"/>
    <lineage>
        <taxon>Eukaryota</taxon>
        <taxon>Viridiplantae</taxon>
        <taxon>Streptophyta</taxon>
        <taxon>Embryophyta</taxon>
        <taxon>Tracheophyta</taxon>
        <taxon>Spermatophyta</taxon>
        <taxon>Magnoliopsida</taxon>
        <taxon>eudicotyledons</taxon>
        <taxon>Gunneridae</taxon>
        <taxon>Pentapetalae</taxon>
        <taxon>asterids</taxon>
        <taxon>campanulids</taxon>
        <taxon>Asterales</taxon>
        <taxon>Asteraceae</taxon>
        <taxon>Asteroideae</taxon>
        <taxon>Heliantheae alliance</taxon>
        <taxon>Heliantheae</taxon>
        <taxon>Helianthus</taxon>
    </lineage>
</organism>
<gene>
    <name evidence="18" type="ORF">HannXRQ_Chr03g0061511</name>
    <name evidence="17" type="ORF">HanXRQr2_Chr01g0011211</name>
</gene>
<keyword evidence="8" id="KW-0238">DNA-binding</keyword>
<evidence type="ECO:0000313" key="17">
    <source>
        <dbReference type="EMBL" id="KAF5821214.1"/>
    </source>
</evidence>
<feature type="region of interest" description="Disordered" evidence="14">
    <location>
        <begin position="364"/>
        <end position="391"/>
    </location>
</feature>